<dbReference type="EMBL" id="JMIX01000009">
    <property type="protein sequence ID" value="KEO92666.1"/>
    <property type="molecule type" value="Genomic_DNA"/>
</dbReference>
<keyword evidence="2" id="KW-0732">Signal</keyword>
<comment type="caution">
    <text evidence="3">The sequence shown here is derived from an EMBL/GenBank/DDBJ whole genome shotgun (WGS) entry which is preliminary data.</text>
</comment>
<sequence>MIRLTIWAAQLASALGLAAVAVPALAEIEQIEERRFLTRDEAVVSASPKEVWLALISPARWWNSAHTWSGDATNLKLTPQAGGCFCETIPEVDEPGRFTLEGSVEHMRVIQAYPERALVMRGALGPLQPEPVAGVLTIAISEVEEGTRIVWEYNVGGFMRFETKAIAAAVDGVMSQQLAGLADMLGRVEKPEADPRPEPRPEPESEPDDDSDEEAAIEGEEVIEETPDERAPSVEEAFGDLVEDEA</sequence>
<dbReference type="Gene3D" id="3.30.530.20">
    <property type="match status" value="1"/>
</dbReference>
<evidence type="ECO:0000256" key="2">
    <source>
        <dbReference type="SAM" id="SignalP"/>
    </source>
</evidence>
<evidence type="ECO:0008006" key="5">
    <source>
        <dbReference type="Google" id="ProtNLM"/>
    </source>
</evidence>
<feature type="region of interest" description="Disordered" evidence="1">
    <location>
        <begin position="190"/>
        <end position="246"/>
    </location>
</feature>
<evidence type="ECO:0000313" key="4">
    <source>
        <dbReference type="Proteomes" id="UP000027866"/>
    </source>
</evidence>
<dbReference type="AlphaFoldDB" id="A0A074MCZ0"/>
<evidence type="ECO:0000313" key="3">
    <source>
        <dbReference type="EMBL" id="KEO92666.1"/>
    </source>
</evidence>
<proteinExistence type="predicted"/>
<keyword evidence="4" id="KW-1185">Reference proteome</keyword>
<feature type="compositionally biased region" description="Basic and acidic residues" evidence="1">
    <location>
        <begin position="190"/>
        <end position="203"/>
    </location>
</feature>
<evidence type="ECO:0000256" key="1">
    <source>
        <dbReference type="SAM" id="MobiDB-lite"/>
    </source>
</evidence>
<name>A0A074MCZ0_9SPHN</name>
<gene>
    <name evidence="3" type="ORF">EH32_15525</name>
</gene>
<dbReference type="InterPro" id="IPR019587">
    <property type="entry name" value="Polyketide_cyclase/dehydratase"/>
</dbReference>
<dbReference type="RefSeq" id="WP_069297473.1">
    <property type="nucleotide sequence ID" value="NZ_CP017057.1"/>
</dbReference>
<feature type="compositionally biased region" description="Acidic residues" evidence="1">
    <location>
        <begin position="204"/>
        <end position="227"/>
    </location>
</feature>
<dbReference type="Pfam" id="PF10604">
    <property type="entry name" value="Polyketide_cyc2"/>
    <property type="match status" value="1"/>
</dbReference>
<feature type="signal peptide" evidence="2">
    <location>
        <begin position="1"/>
        <end position="26"/>
    </location>
</feature>
<dbReference type="KEGG" id="elq:Ga0102493_112171"/>
<reference evidence="3 4" key="1">
    <citation type="submission" date="2014-04" db="EMBL/GenBank/DDBJ databases">
        <title>A comprehensive comparison of genomes of Erythrobacter spp. Strains.</title>
        <authorList>
            <person name="Zheng Q."/>
        </authorList>
    </citation>
    <scope>NUCLEOTIDE SEQUENCE [LARGE SCALE GENOMIC DNA]</scope>
    <source>
        <strain evidence="3 4">DSM 8509</strain>
    </source>
</reference>
<dbReference type="SUPFAM" id="SSF55961">
    <property type="entry name" value="Bet v1-like"/>
    <property type="match status" value="1"/>
</dbReference>
<feature type="chain" id="PRO_5001697044" description="Polyketide cyclase" evidence="2">
    <location>
        <begin position="27"/>
        <end position="246"/>
    </location>
</feature>
<organism evidence="3 4">
    <name type="scientific">Erythrobacter litoralis</name>
    <dbReference type="NCBI Taxonomy" id="39960"/>
    <lineage>
        <taxon>Bacteria</taxon>
        <taxon>Pseudomonadati</taxon>
        <taxon>Pseudomonadota</taxon>
        <taxon>Alphaproteobacteria</taxon>
        <taxon>Sphingomonadales</taxon>
        <taxon>Erythrobacteraceae</taxon>
        <taxon>Erythrobacter/Porphyrobacter group</taxon>
        <taxon>Erythrobacter</taxon>
    </lineage>
</organism>
<accession>A0A074MCZ0</accession>
<protein>
    <recommendedName>
        <fullName evidence="5">Polyketide cyclase</fullName>
    </recommendedName>
</protein>
<dbReference type="PATRIC" id="fig|39960.10.peg.1261"/>
<dbReference type="Proteomes" id="UP000027866">
    <property type="component" value="Unassembled WGS sequence"/>
</dbReference>
<dbReference type="InterPro" id="IPR023393">
    <property type="entry name" value="START-like_dom_sf"/>
</dbReference>
<feature type="compositionally biased region" description="Acidic residues" evidence="1">
    <location>
        <begin position="237"/>
        <end position="246"/>
    </location>
</feature>